<feature type="compositionally biased region" description="Low complexity" evidence="9">
    <location>
        <begin position="1594"/>
        <end position="1615"/>
    </location>
</feature>
<evidence type="ECO:0000256" key="2">
    <source>
        <dbReference type="ARBA" id="ARBA00007025"/>
    </source>
</evidence>
<feature type="compositionally biased region" description="Polar residues" evidence="9">
    <location>
        <begin position="1894"/>
        <end position="1934"/>
    </location>
</feature>
<feature type="region of interest" description="Disordered" evidence="9">
    <location>
        <begin position="2651"/>
        <end position="3154"/>
    </location>
</feature>
<feature type="compositionally biased region" description="Basic and acidic residues" evidence="9">
    <location>
        <begin position="176"/>
        <end position="190"/>
    </location>
</feature>
<feature type="compositionally biased region" description="Basic and acidic residues" evidence="9">
    <location>
        <begin position="231"/>
        <end position="246"/>
    </location>
</feature>
<evidence type="ECO:0000256" key="3">
    <source>
        <dbReference type="ARBA" id="ARBA00022741"/>
    </source>
</evidence>
<keyword evidence="6" id="KW-0067">ATP-binding</keyword>
<evidence type="ECO:0000259" key="10">
    <source>
        <dbReference type="PROSITE" id="PS51192"/>
    </source>
</evidence>
<feature type="compositionally biased region" description="Polar residues" evidence="9">
    <location>
        <begin position="1657"/>
        <end position="1694"/>
    </location>
</feature>
<dbReference type="SMART" id="SM00487">
    <property type="entry name" value="DEXDc"/>
    <property type="match status" value="1"/>
</dbReference>
<evidence type="ECO:0000256" key="4">
    <source>
        <dbReference type="ARBA" id="ARBA00022801"/>
    </source>
</evidence>
<feature type="compositionally biased region" description="Polar residues" evidence="9">
    <location>
        <begin position="1110"/>
        <end position="1145"/>
    </location>
</feature>
<dbReference type="PANTHER" id="PTHR45797">
    <property type="entry name" value="RAD54-LIKE"/>
    <property type="match status" value="1"/>
</dbReference>
<feature type="compositionally biased region" description="Gly residues" evidence="9">
    <location>
        <begin position="3310"/>
        <end position="3321"/>
    </location>
</feature>
<feature type="compositionally biased region" description="Polar residues" evidence="9">
    <location>
        <begin position="1255"/>
        <end position="1312"/>
    </location>
</feature>
<dbReference type="InterPro" id="IPR001650">
    <property type="entry name" value="Helicase_C-like"/>
</dbReference>
<dbReference type="GO" id="GO:0004386">
    <property type="term" value="F:helicase activity"/>
    <property type="evidence" value="ECO:0007669"/>
    <property type="project" value="UniProtKB-KW"/>
</dbReference>
<dbReference type="InterPro" id="IPR000330">
    <property type="entry name" value="SNF2_N"/>
</dbReference>
<dbReference type="GO" id="GO:0005634">
    <property type="term" value="C:nucleus"/>
    <property type="evidence" value="ECO:0007669"/>
    <property type="project" value="UniProtKB-SubCell"/>
</dbReference>
<keyword evidence="5" id="KW-0347">Helicase</keyword>
<feature type="compositionally biased region" description="Low complexity" evidence="9">
    <location>
        <begin position="1695"/>
        <end position="1705"/>
    </location>
</feature>
<dbReference type="InterPro" id="IPR044573">
    <property type="entry name" value="ARIP4_DEXHc"/>
</dbReference>
<feature type="compositionally biased region" description="Basic and acidic residues" evidence="9">
    <location>
        <begin position="62"/>
        <end position="88"/>
    </location>
</feature>
<feature type="region of interest" description="Disordered" evidence="9">
    <location>
        <begin position="1851"/>
        <end position="1945"/>
    </location>
</feature>
<feature type="compositionally biased region" description="Low complexity" evidence="9">
    <location>
        <begin position="1333"/>
        <end position="1343"/>
    </location>
</feature>
<feature type="compositionally biased region" description="Polar residues" evidence="9">
    <location>
        <begin position="1851"/>
        <end position="1861"/>
    </location>
</feature>
<feature type="domain" description="Helicase ATP-binding" evidence="10">
    <location>
        <begin position="634"/>
        <end position="856"/>
    </location>
</feature>
<feature type="compositionally biased region" description="Polar residues" evidence="9">
    <location>
        <begin position="3344"/>
        <end position="3367"/>
    </location>
</feature>
<feature type="compositionally biased region" description="Polar residues" evidence="9">
    <location>
        <begin position="2798"/>
        <end position="2834"/>
    </location>
</feature>
<feature type="compositionally biased region" description="Basic and acidic residues" evidence="9">
    <location>
        <begin position="210"/>
        <end position="219"/>
    </location>
</feature>
<feature type="compositionally biased region" description="Basic and acidic residues" evidence="9">
    <location>
        <begin position="15"/>
        <end position="30"/>
    </location>
</feature>
<feature type="region of interest" description="Disordered" evidence="9">
    <location>
        <begin position="3632"/>
        <end position="3655"/>
    </location>
</feature>
<feature type="compositionally biased region" description="Low complexity" evidence="9">
    <location>
        <begin position="539"/>
        <end position="548"/>
    </location>
</feature>
<reference evidence="12" key="1">
    <citation type="submission" date="2020-11" db="EMBL/GenBank/DDBJ databases">
        <authorList>
            <person name="Tran Van P."/>
        </authorList>
    </citation>
    <scope>NUCLEOTIDE SEQUENCE</scope>
</reference>
<comment type="subcellular location">
    <subcellularLocation>
        <location evidence="1">Nucleus</location>
    </subcellularLocation>
</comment>
<evidence type="ECO:0000256" key="6">
    <source>
        <dbReference type="ARBA" id="ARBA00022840"/>
    </source>
</evidence>
<evidence type="ECO:0000256" key="5">
    <source>
        <dbReference type="ARBA" id="ARBA00022806"/>
    </source>
</evidence>
<feature type="compositionally biased region" description="Polar residues" evidence="9">
    <location>
        <begin position="2061"/>
        <end position="2083"/>
    </location>
</feature>
<evidence type="ECO:0000259" key="11">
    <source>
        <dbReference type="PROSITE" id="PS51194"/>
    </source>
</evidence>
<dbReference type="Gene3D" id="3.40.50.10810">
    <property type="entry name" value="Tandem AAA-ATPase domain"/>
    <property type="match status" value="1"/>
</dbReference>
<dbReference type="PROSITE" id="PS51192">
    <property type="entry name" value="HELICASE_ATP_BIND_1"/>
    <property type="match status" value="1"/>
</dbReference>
<keyword evidence="3" id="KW-0547">Nucleotide-binding</keyword>
<evidence type="ECO:0000256" key="9">
    <source>
        <dbReference type="SAM" id="MobiDB-lite"/>
    </source>
</evidence>
<feature type="compositionally biased region" description="Polar residues" evidence="9">
    <location>
        <begin position="1060"/>
        <end position="1085"/>
    </location>
</feature>
<feature type="compositionally biased region" description="Polar residues" evidence="9">
    <location>
        <begin position="3105"/>
        <end position="3137"/>
    </location>
</feature>
<feature type="compositionally biased region" description="Low complexity" evidence="9">
    <location>
        <begin position="988"/>
        <end position="999"/>
    </location>
</feature>
<feature type="compositionally biased region" description="Basic and acidic residues" evidence="9">
    <location>
        <begin position="2835"/>
        <end position="2859"/>
    </location>
</feature>
<evidence type="ECO:0000256" key="7">
    <source>
        <dbReference type="ARBA" id="ARBA00023125"/>
    </source>
</evidence>
<feature type="region of interest" description="Disordered" evidence="9">
    <location>
        <begin position="3176"/>
        <end position="3195"/>
    </location>
</feature>
<feature type="compositionally biased region" description="Polar residues" evidence="9">
    <location>
        <begin position="2985"/>
        <end position="2999"/>
    </location>
</feature>
<dbReference type="GO" id="GO:0005524">
    <property type="term" value="F:ATP binding"/>
    <property type="evidence" value="ECO:0007669"/>
    <property type="project" value="UniProtKB-KW"/>
</dbReference>
<sequence>MEPFVTRIGDVTIERVMPRGGPTKELKKDVTLTPCKSSPSEGEGIPLNDDLQIFIKPPLESESGKSPKDGRDKKELEASNSDVKKDSSKTAGSSDKMSTDGEESDNEDSEMEDESVDKNDKTKSDSESEVKDNPQDSKCESTIDRTEDSEKKNDDGSPAQSGEAEPAPNSDSKSGSQDKDRGDTSKRKASGDGSGSSGSNVGAVKKKKKSGQDGSKDSKSSSSSSDSGDDGDGKSTMERKLSNMRRNIREVMSENQLDEETLAAQRQEMERLRRVQEQQRIIREVQRQIALNRQNNKTQNRVISILQGNSSILKQIPGTSGSSGTQVKLPNTVLVKLASGASNTTSNAANTQGNKKQLIEFLRVQKNVSAGRGSVQPSVTRTILGNKARAGPGQVHMMTPSVSIAPVSSSFPARQMQHQMETDSDSDDDYESETEAARAAMRKVAGKPKGKEHSPGMIMTLQKKVEDIPLTTQYHPGLQHINTILKSGNKFLTSFIQTQNLLSPSPRVTFKRPPSLHNILVHPKLPDPKRIREEKPTTKDVVTTISSSSDDDCILLSEPSSGDEEPVDDPTNSGMHTNDLYNIPDEQGRVLVNVGHPAEEPDIFVAAQIARIIKPHQIGGVRFLYDNVVESTTRFNTSTGFGCILAHSMGLGKTLQVVCFCDIFLRHTPGRTVLCIMPINTLQNWMAEFNMWLPGEPDPANGPPPPNPQGEVRTRNFPLHVLNDSHKSMSARARVIQDWNKDGGVLLIGYELYRQLSLKRSSKVKKSRRSRKPDETIEVEEDEKTKALLDEMHAALVKPGPDLVICDEGHRIKNSHASISQALKQIRSKRRVVLTGYPLQNNLLEYWCMVDFVRPNYLGTKTEFCNMFERPIQNGQCIDSTPQDIRLMRYRAHVLHSLLEGFVQRRSHSVLQVSLPQKNEYVLLLRMTAFQRKLYDTFMNEVVRTKAVPNPLKAFAVCCKIWNHPDILYFFLKKRNLSEDADLDLEETTSTTSTPSTPLGVGSPKGPAAGKRGRARTPRPTQPKREKKASTTLRGKKPAATIPPNTSTAVSDPNTPAPSEGSQPSQNVPYDQSYTTQQNQSYDNASQYNSYQQGSNSQMPYRNPGYGPNTGPNYDPNTYSGIGSYDAGNSGNSYNNCADPNNPNSDGFGGSSNSYYPNNSGNQQSGFESQMGYNYQQGNNQSEYQCDPNLNSGNSGYWQSNDYYTQNPQNQSGNDNSNQYYGGNNTYNNSGNTSYYHNPNQPYDNQLANNPYGGTVQQQNSNQSGGMYQNMSGDNQGYVGNSSASGTPGGIQQSSTGVQQTRTNDGVTNQQPLNNQVSMVTPMNSQQNTMNLPQNSSNPQQNPINTINMPQNSLNNQQNSINLQHGSINPMNNPMNLPQNLMNTQQNSLNNPMNIPQNSMSIQQNPMNVTQNLMNNQQNPTNNPTNLPQNPINTQQNPMNNSRPLPQNPITNQQNPITLPQNSMGTQQSPMNLPQNPMTNPQNAMNISSNLTQNPLNNTTNPLQNSMSEPNSQNTLNGVTTQPNLMGNSTSIMPNSVNSLTNQQGTMGNMNNSMSLHHPLGINSQQNNLAAMGNPLTTQLNPINNMANPINNQQNFMSNPSQPNPIGNQGNNQHNSMGNPMINQSSINNQQSVMNNQQTSSTPMDVQQNPLGPGVIPQNSMSSPMIGQHSSMGNQNPINSASNTIQSNTAGTDPSSMTSQQYSSSNEQDPMGNLQNMLDNQPNAINSMETSQSPLGNLQNMIGNTPTSLGHIPNQYSGNMGSFGNNFNTFGGNAFGMGGTQPVPYNRGNHQTTNPISNTPNMAFVTNNNLSQANSSNPPNTQYGTGNPQVNQVNPMATRMGNPLPSMGIQSNSMNNQQNPTYGMGNSPISLENHDSSLNNPQNPAYGSGIHHTSVGNQGNSMISQGNSGYGMNNLQSKSEIQGNSNNPQNSVMNHQGFHHSGGMMSLNCSSSNQEGIYNPPWDPSQPPLNAGTIKEELTNSGVSQKILSQFGEISLTSVKTDPGVKSENPQTSDTKTIAKLEGNANETKSQTCGLLKQEGSEDKESISLINDSNIEPKLDTLTNSLKTEDLGTSISESQSKGETPSDLGLPEGKHLPEMGTVPRNNEPGIPYDWAVELLKNYIPGSLENSAKMEVLFCILEEAMMLGDRLLVFSQSLFTLDLIEDFLQRCTLPGHEEKWARNVNYYRLDGSTSALEREKLINEYNSNPNIHLFLVSTRAGSLGINLVGANRVVVFDASWNPCHDTQAVCRVYRYGQKKPCFVYRLVMDNCLEKKIYDRQINKQGMADRVVDECNPDAHLSIKDVTNLCWDNEQETEVKDFSKDKDKYIDVVIQKVLDKYSASLSKEPFQHESLLVDRKEKKLSQAEKRLAKRSYELEKQASINYNRPQYSYYPAGAGIGNAGLQSGLQIRAIRTDGGGGVMPKPVASVRPMQAELNSQLERGPRSTISTMNTGRSRWIPAEVWQRQGMSAQEMTLPLDVVIPTNSPDRASIVLKAGQRVMVLKSPKGIYMQLENGKIIAIRTAFKVGGAGKGANVQDKVEKEGEIKPSDIKKDYNIPSNPGQRPNTKISNVLPFKNNSAITIIPKGNTPTPSRSTTPNRPMGKTLTMTRQETAVKPWIHSERSPSMIRQRGGMFAGKLTAETRPFFQQGMTRRSPATGHQLTGTAKPFFHRNKKITSGPNSLEFGNQHTQSSNSDDTSSGAENILESSGTNLRDDGDNTKSPSSSLDFHGEARFNRGGDDAEQDSSCEDAGNFPMSSEEFSSKHLQDEQSENSGYQESVDKRDWPLRTDSSGFPPENSGYQSENRSWEASPQGSRDSIPNFQHSNTGTFPVDTTNWERKSKSQATKEHTSGNFRVDDVNYRVARGNWNPSENVQDDDERNWQAQNEDTSPRKGNYFAGTTANSPTKWPITPSQSTQDHKDVDYFDDGQSFPQENRDWRLDPGQRSNQFHNDTSKYSEPVESRNWSHSRNEIQNIQRVPKPFDGGSSKNVQGGGNRNFSSPDDDKDHGTPGPNISHHHNFPPKSFTSNFGHLNDGRQPETLLSPETKSPVQSPSVDFHRHETTQNIEPTPPPPRPQQSKGSSLKNYRHAAFSQNAHRKEMEARAENSVTSAVPPLNSTIGGQGLKSQSFVNEKTSSYGNEKLTKPSLGFHDGSLKPMQSYPVYESRVQPRNETISKFTESNVAHDSLSTKNKQSVKTDSHYDYIPAHGEIHRREDNLSKLYPAVSIEPVLPVSKKSSKGSKSAKQPANYPGNFDTEHVTPPLLKPPHGKTPTTETLTPSFPTAPSSELGPPPVDSSKLPDSYGGTQYGHNYLGGSGFYGYGHQGASPVMPFGGPYYGDAHEKSNHPASYQEKNGDQVSETKSPPQQGKSPSARRESNKSSSDSKRDSKASSSSGKDDARSAGSPGSASGSRTSNNSARSTQASANPTSSSLDSAVPSQSNTSSPNFSPYSGSTVSSTGLPYESVLNSYSSSQYNSTGTSSTAATNPFTPSATGYAAPLRPSSSASAVPPYVTPGAYGSTVPYTAGTPNQYDSDYARASMYSAFHRPEPHHFPVPPTDIGSPFLTSITPSTNPPPFGLPAAATFPATSSASPHAANYYPQNMYAASPYAARPGYSPTDPGYYSAAPGGFNPFFSHQHPYAGLQPPAATPQNPERPAQ</sequence>
<dbReference type="SMART" id="SM00490">
    <property type="entry name" value="HELICc"/>
    <property type="match status" value="1"/>
</dbReference>
<feature type="compositionally biased region" description="Polar residues" evidence="9">
    <location>
        <begin position="2675"/>
        <end position="2711"/>
    </location>
</feature>
<feature type="compositionally biased region" description="Low complexity" evidence="9">
    <location>
        <begin position="3399"/>
        <end position="3412"/>
    </location>
</feature>
<dbReference type="InterPro" id="IPR038718">
    <property type="entry name" value="SNF2-like_sf"/>
</dbReference>
<feature type="region of interest" description="Disordered" evidence="9">
    <location>
        <begin position="15"/>
        <end position="246"/>
    </location>
</feature>
<feature type="region of interest" description="Disordered" evidence="9">
    <location>
        <begin position="529"/>
        <end position="572"/>
    </location>
</feature>
<feature type="region of interest" description="Disordered" evidence="9">
    <location>
        <begin position="2022"/>
        <end position="2104"/>
    </location>
</feature>
<proteinExistence type="inferred from homology"/>
<feature type="region of interest" description="Disordered" evidence="9">
    <location>
        <begin position="1325"/>
        <end position="1353"/>
    </location>
</feature>
<organism evidence="12">
    <name type="scientific">Timema californicum</name>
    <name type="common">California timema</name>
    <name type="synonym">Walking stick</name>
    <dbReference type="NCBI Taxonomy" id="61474"/>
    <lineage>
        <taxon>Eukaryota</taxon>
        <taxon>Metazoa</taxon>
        <taxon>Ecdysozoa</taxon>
        <taxon>Arthropoda</taxon>
        <taxon>Hexapoda</taxon>
        <taxon>Insecta</taxon>
        <taxon>Pterygota</taxon>
        <taxon>Neoptera</taxon>
        <taxon>Polyneoptera</taxon>
        <taxon>Phasmatodea</taxon>
        <taxon>Timematodea</taxon>
        <taxon>Timematoidea</taxon>
        <taxon>Timematidae</taxon>
        <taxon>Timema</taxon>
    </lineage>
</organism>
<feature type="compositionally biased region" description="Polar residues" evidence="9">
    <location>
        <begin position="3042"/>
        <end position="3053"/>
    </location>
</feature>
<dbReference type="InterPro" id="IPR049730">
    <property type="entry name" value="SNF2/RAD54-like_C"/>
</dbReference>
<dbReference type="PANTHER" id="PTHR45797:SF1">
    <property type="entry name" value="HELICASE ARIP4"/>
    <property type="match status" value="1"/>
</dbReference>
<dbReference type="CDD" id="cd18793">
    <property type="entry name" value="SF2_C_SNF"/>
    <property type="match status" value="1"/>
</dbReference>
<name>A0A7R9IXG4_TIMCA</name>
<dbReference type="Gene3D" id="3.40.50.300">
    <property type="entry name" value="P-loop containing nucleotide triphosphate hydrolases"/>
    <property type="match status" value="1"/>
</dbReference>
<feature type="compositionally biased region" description="Polar residues" evidence="9">
    <location>
        <begin position="3269"/>
        <end position="3284"/>
    </location>
</feature>
<feature type="compositionally biased region" description="Polar residues" evidence="9">
    <location>
        <begin position="2897"/>
        <end position="2915"/>
    </location>
</feature>
<feature type="compositionally biased region" description="Polar residues" evidence="9">
    <location>
        <begin position="1182"/>
        <end position="1215"/>
    </location>
</feature>
<keyword evidence="4" id="KW-0378">Hydrolase</keyword>
<gene>
    <name evidence="12" type="ORF">TCMB3V08_LOCUS1345</name>
</gene>
<keyword evidence="7" id="KW-0238">DNA-binding</keyword>
<dbReference type="GO" id="GO:0016887">
    <property type="term" value="F:ATP hydrolysis activity"/>
    <property type="evidence" value="ECO:0007669"/>
    <property type="project" value="InterPro"/>
</dbReference>
<feature type="compositionally biased region" description="Polar residues" evidence="9">
    <location>
        <begin position="1713"/>
        <end position="1736"/>
    </location>
</feature>
<feature type="compositionally biased region" description="Low complexity" evidence="9">
    <location>
        <begin position="2587"/>
        <end position="2600"/>
    </location>
</feature>
<feature type="compositionally biased region" description="Acidic residues" evidence="9">
    <location>
        <begin position="100"/>
        <end position="115"/>
    </location>
</feature>
<evidence type="ECO:0000256" key="1">
    <source>
        <dbReference type="ARBA" id="ARBA00004123"/>
    </source>
</evidence>
<feature type="domain" description="Helicase C-terminal" evidence="11">
    <location>
        <begin position="2139"/>
        <end position="2305"/>
    </location>
</feature>
<feature type="region of interest" description="Disordered" evidence="9">
    <location>
        <begin position="985"/>
        <end position="1312"/>
    </location>
</feature>
<feature type="region of interest" description="Disordered" evidence="9">
    <location>
        <begin position="3231"/>
        <end position="3505"/>
    </location>
</feature>
<feature type="region of interest" description="Disordered" evidence="9">
    <location>
        <begin position="418"/>
        <end position="455"/>
    </location>
</feature>
<comment type="similarity">
    <text evidence="2">Belongs to the SNF2/RAD54 helicase family.</text>
</comment>
<feature type="compositionally biased region" description="Acidic residues" evidence="9">
    <location>
        <begin position="422"/>
        <end position="434"/>
    </location>
</feature>
<feature type="compositionally biased region" description="Low complexity" evidence="9">
    <location>
        <begin position="3465"/>
        <end position="3483"/>
    </location>
</feature>
<feature type="compositionally biased region" description="Polar residues" evidence="9">
    <location>
        <begin position="1616"/>
        <end position="1650"/>
    </location>
</feature>
<accession>A0A7R9IXG4</accession>
<dbReference type="Pfam" id="PF00176">
    <property type="entry name" value="SNF2-rel_dom"/>
    <property type="match status" value="1"/>
</dbReference>
<dbReference type="GO" id="GO:0003677">
    <property type="term" value="F:DNA binding"/>
    <property type="evidence" value="ECO:0007669"/>
    <property type="project" value="UniProtKB-KW"/>
</dbReference>
<evidence type="ECO:0000256" key="8">
    <source>
        <dbReference type="ARBA" id="ARBA00023242"/>
    </source>
</evidence>
<feature type="compositionally biased region" description="Polar residues" evidence="9">
    <location>
        <begin position="3413"/>
        <end position="3457"/>
    </location>
</feature>
<feature type="region of interest" description="Disordered" evidence="9">
    <location>
        <begin position="1412"/>
        <end position="1441"/>
    </location>
</feature>
<feature type="compositionally biased region" description="Basic and acidic residues" evidence="9">
    <location>
        <begin position="2728"/>
        <end position="2739"/>
    </location>
</feature>
<feature type="compositionally biased region" description="Low complexity" evidence="9">
    <location>
        <begin position="1151"/>
        <end position="1162"/>
    </location>
</feature>
<feature type="compositionally biased region" description="Polar residues" evidence="9">
    <location>
        <begin position="1043"/>
        <end position="1054"/>
    </location>
</feature>
<dbReference type="CDD" id="cd18069">
    <property type="entry name" value="DEXHc_ARIP4"/>
    <property type="match status" value="1"/>
</dbReference>
<feature type="compositionally biased region" description="Basic and acidic residues" evidence="9">
    <location>
        <begin position="2951"/>
        <end position="2960"/>
    </location>
</feature>
<feature type="compositionally biased region" description="Low complexity" evidence="9">
    <location>
        <begin position="1172"/>
        <end position="1181"/>
    </location>
</feature>
<dbReference type="InterPro" id="IPR044574">
    <property type="entry name" value="ARIP4-like"/>
</dbReference>
<dbReference type="PROSITE" id="PS51194">
    <property type="entry name" value="HELICASE_CTER"/>
    <property type="match status" value="1"/>
</dbReference>
<feature type="compositionally biased region" description="Polar residues" evidence="9">
    <location>
        <begin position="2962"/>
        <end position="2975"/>
    </location>
</feature>
<feature type="compositionally biased region" description="Low complexity" evidence="9">
    <location>
        <begin position="1216"/>
        <end position="1236"/>
    </location>
</feature>
<dbReference type="SUPFAM" id="SSF52540">
    <property type="entry name" value="P-loop containing nucleoside triphosphate hydrolases"/>
    <property type="match status" value="2"/>
</dbReference>
<feature type="compositionally biased region" description="Low complexity" evidence="9">
    <location>
        <begin position="1086"/>
        <end position="1098"/>
    </location>
</feature>
<dbReference type="InterPro" id="IPR014001">
    <property type="entry name" value="Helicase_ATP-bd"/>
</dbReference>
<feature type="region of interest" description="Disordered" evidence="9">
    <location>
        <begin position="1594"/>
        <end position="1736"/>
    </location>
</feature>
<evidence type="ECO:0000313" key="12">
    <source>
        <dbReference type="EMBL" id="CAD7568578.1"/>
    </source>
</evidence>
<feature type="compositionally biased region" description="Basic and acidic residues" evidence="9">
    <location>
        <begin position="116"/>
        <end position="155"/>
    </location>
</feature>
<protein>
    <submittedName>
        <fullName evidence="12">(California timema) hypothetical protein</fullName>
    </submittedName>
</protein>
<dbReference type="Pfam" id="PF00271">
    <property type="entry name" value="Helicase_C"/>
    <property type="match status" value="1"/>
</dbReference>
<feature type="compositionally biased region" description="Polar residues" evidence="9">
    <location>
        <begin position="1876"/>
        <end position="1885"/>
    </location>
</feature>
<feature type="compositionally biased region" description="Basic and acidic residues" evidence="9">
    <location>
        <begin position="3371"/>
        <end position="3398"/>
    </location>
</feature>
<keyword evidence="8" id="KW-0539">Nucleus</keyword>
<dbReference type="InterPro" id="IPR027417">
    <property type="entry name" value="P-loop_NTPase"/>
</dbReference>
<feature type="compositionally biased region" description="Low complexity" evidence="9">
    <location>
        <begin position="3494"/>
        <end position="3505"/>
    </location>
</feature>
<feature type="region of interest" description="Disordered" evidence="9">
    <location>
        <begin position="2582"/>
        <end position="2603"/>
    </location>
</feature>
<feature type="compositionally biased region" description="Polar residues" evidence="9">
    <location>
        <begin position="3176"/>
        <end position="3193"/>
    </location>
</feature>
<feature type="compositionally biased region" description="Polar residues" evidence="9">
    <location>
        <begin position="1237"/>
        <end position="1249"/>
    </location>
</feature>
<dbReference type="EMBL" id="OE179366">
    <property type="protein sequence ID" value="CAD7568578.1"/>
    <property type="molecule type" value="Genomic_DNA"/>
</dbReference>
<feature type="compositionally biased region" description="Basic and acidic residues" evidence="9">
    <location>
        <begin position="529"/>
        <end position="538"/>
    </location>
</feature>